<keyword evidence="2" id="KW-1185">Reference proteome</keyword>
<accession>A0A1H1EX84</accession>
<reference evidence="1 2" key="1">
    <citation type="submission" date="2016-10" db="EMBL/GenBank/DDBJ databases">
        <authorList>
            <person name="de Groot N.N."/>
        </authorList>
    </citation>
    <scope>NUCLEOTIDE SEQUENCE [LARGE SCALE GENOMIC DNA]</scope>
    <source>
        <strain evidence="1 2">DSM 20117</strain>
    </source>
</reference>
<proteinExistence type="predicted"/>
<dbReference type="OrthoDB" id="4944087at2"/>
<sequence>MKTPTAGELLHQFLVQSSACKQEATAERYLLVHAQLHRYLEKTGHRILETQQLPYFRREQQKDPADAFCRSFYAEEVIYALPGFLVLPWLYSNPTDRRIQISQTARLAAWLCKSGYVDRRWHSCAVLEVEGAVRRARAES</sequence>
<organism evidence="1 2">
    <name type="scientific">Crystallibacter crystallopoietes</name>
    <dbReference type="NCBI Taxonomy" id="37928"/>
    <lineage>
        <taxon>Bacteria</taxon>
        <taxon>Bacillati</taxon>
        <taxon>Actinomycetota</taxon>
        <taxon>Actinomycetes</taxon>
        <taxon>Micrococcales</taxon>
        <taxon>Micrococcaceae</taxon>
        <taxon>Crystallibacter</taxon>
    </lineage>
</organism>
<name>A0A1H1EX84_9MICC</name>
<gene>
    <name evidence="1" type="ORF">SAMN04489742_3129</name>
</gene>
<dbReference type="KEGG" id="acry:AC20117_01830"/>
<evidence type="ECO:0000313" key="1">
    <source>
        <dbReference type="EMBL" id="SDQ93134.1"/>
    </source>
</evidence>
<dbReference type="EMBL" id="FNKH01000002">
    <property type="protein sequence ID" value="SDQ93134.1"/>
    <property type="molecule type" value="Genomic_DNA"/>
</dbReference>
<dbReference type="AlphaFoldDB" id="A0A1H1EX84"/>
<evidence type="ECO:0000313" key="2">
    <source>
        <dbReference type="Proteomes" id="UP000181917"/>
    </source>
</evidence>
<dbReference type="Proteomes" id="UP000181917">
    <property type="component" value="Unassembled WGS sequence"/>
</dbReference>
<protein>
    <submittedName>
        <fullName evidence="1">Uncharacterized protein</fullName>
    </submittedName>
</protein>
<dbReference type="RefSeq" id="WP_074701239.1">
    <property type="nucleotide sequence ID" value="NZ_CP018863.1"/>
</dbReference>